<reference evidence="1 2" key="1">
    <citation type="submission" date="2020-09" db="EMBL/GenBank/DDBJ databases">
        <title>De no assembly of potato wild relative species, Solanum commersonii.</title>
        <authorList>
            <person name="Cho K."/>
        </authorList>
    </citation>
    <scope>NUCLEOTIDE SEQUENCE [LARGE SCALE GENOMIC DNA]</scope>
    <source>
        <strain evidence="1">LZ3.2</strain>
        <tissue evidence="1">Leaf</tissue>
    </source>
</reference>
<evidence type="ECO:0000313" key="2">
    <source>
        <dbReference type="Proteomes" id="UP000824120"/>
    </source>
</evidence>
<evidence type="ECO:0000313" key="1">
    <source>
        <dbReference type="EMBL" id="KAG5599405.1"/>
    </source>
</evidence>
<dbReference type="OrthoDB" id="1741334at2759"/>
<sequence length="266" mass="30234">MGYCEKPTSTPPRTLYNQPLAPPHWGVCAPSFHMSKPSQSRFPQLVHHRGHSHLLSDNLVPNLIAPSVPTHPPQHPHLRDMHFLDMCVLDWPTLRSIQQSRSNYHSVELTFKSRWDFLVTQDSRGKPPFHPSNPNAILQAPPEDIPRYFVIGLFKVNEHHVKVSPPFSIFFYQSAHKMNGFGSRSSRHESKLILRDGHPSSHPHLYHSLPDLHTPASLPRLRIPPTQCKQSSSLPLCLGLPHSTTNLLYGLQSYPLILLRPLKPLP</sequence>
<proteinExistence type="predicted"/>
<dbReference type="EMBL" id="JACXVP010000006">
    <property type="protein sequence ID" value="KAG5599405.1"/>
    <property type="molecule type" value="Genomic_DNA"/>
</dbReference>
<comment type="caution">
    <text evidence="1">The sequence shown here is derived from an EMBL/GenBank/DDBJ whole genome shotgun (WGS) entry which is preliminary data.</text>
</comment>
<protein>
    <submittedName>
        <fullName evidence="1">Uncharacterized protein</fullName>
    </submittedName>
</protein>
<organism evidence="1 2">
    <name type="scientific">Solanum commersonii</name>
    <name type="common">Commerson's wild potato</name>
    <name type="synonym">Commerson's nightshade</name>
    <dbReference type="NCBI Taxonomy" id="4109"/>
    <lineage>
        <taxon>Eukaryota</taxon>
        <taxon>Viridiplantae</taxon>
        <taxon>Streptophyta</taxon>
        <taxon>Embryophyta</taxon>
        <taxon>Tracheophyta</taxon>
        <taxon>Spermatophyta</taxon>
        <taxon>Magnoliopsida</taxon>
        <taxon>eudicotyledons</taxon>
        <taxon>Gunneridae</taxon>
        <taxon>Pentapetalae</taxon>
        <taxon>asterids</taxon>
        <taxon>lamiids</taxon>
        <taxon>Solanales</taxon>
        <taxon>Solanaceae</taxon>
        <taxon>Solanoideae</taxon>
        <taxon>Solaneae</taxon>
        <taxon>Solanum</taxon>
    </lineage>
</organism>
<gene>
    <name evidence="1" type="ORF">H5410_030775</name>
</gene>
<keyword evidence="2" id="KW-1185">Reference proteome</keyword>
<dbReference type="Proteomes" id="UP000824120">
    <property type="component" value="Chromosome 6"/>
</dbReference>
<name>A0A9J5YH67_SOLCO</name>
<accession>A0A9J5YH67</accession>
<dbReference type="AlphaFoldDB" id="A0A9J5YH67"/>